<protein>
    <recommendedName>
        <fullName evidence="2">Integrase catalytic domain-containing protein</fullName>
    </recommendedName>
</protein>
<organism evidence="3 4">
    <name type="scientific">Sphingomonas parapaucimobilis NBRC 15100</name>
    <dbReference type="NCBI Taxonomy" id="1219049"/>
    <lineage>
        <taxon>Bacteria</taxon>
        <taxon>Pseudomonadati</taxon>
        <taxon>Pseudomonadota</taxon>
        <taxon>Alphaproteobacteria</taxon>
        <taxon>Sphingomonadales</taxon>
        <taxon>Sphingomonadaceae</taxon>
        <taxon>Sphingomonas</taxon>
    </lineage>
</organism>
<dbReference type="InterPro" id="IPR009057">
    <property type="entry name" value="Homeodomain-like_sf"/>
</dbReference>
<dbReference type="OrthoDB" id="7319221at2"/>
<dbReference type="InterPro" id="IPR036388">
    <property type="entry name" value="WH-like_DNA-bd_sf"/>
</dbReference>
<feature type="domain" description="Integrase catalytic" evidence="2">
    <location>
        <begin position="129"/>
        <end position="313"/>
    </location>
</feature>
<dbReference type="SUPFAM" id="SSF46689">
    <property type="entry name" value="Homeodomain-like"/>
    <property type="match status" value="1"/>
</dbReference>
<dbReference type="PANTHER" id="PTHR35004:SF7">
    <property type="entry name" value="INTEGRASE PROTEIN"/>
    <property type="match status" value="1"/>
</dbReference>
<dbReference type="Gene3D" id="1.10.10.10">
    <property type="entry name" value="Winged helix-like DNA-binding domain superfamily/Winged helix DNA-binding domain"/>
    <property type="match status" value="1"/>
</dbReference>
<sequence length="476" mass="54406">MTVLAMSAAEITRFDTLMRLDRGEIRTADAMELLGLQRRQVYRLLDRLRQEGAAGLVSRKRGRPSNRRYSDAFRAEVVALVRENYADFGPTLAREYLAERHGLGLSCETLRQIMMEAGLWKDRAARRPRPYQPRYRRDCRGELVQVDGSKHWWFEDRGPQCTLLVFIDDATSELMHLEMVESESTFSYMRATRTYLERHGKPVAFYTDKHSAFRNNTASANGDGMTHLGRALDRLNIELICANSPQAKGRVERANATLQDRLVKAMRLHRINTIDEANAFLPSYMAQHNQRFAKAPFDPRDLHRPLAIHENLEAEMVWREQRTVTGALTLHYNKAMFILEPSPVAQGLARKKVDVCEFPDGRLEIQHDGEVLPYRVFDKMRRVNQAPVVDNKHLDAALALAHAIQQVQPHHAKRNNNEPARTAQPGGMFKPPSPVPPGPKLDRRKLGNQRLKRGPRLSNDDLVARGLGEYVRQQTG</sequence>
<name>A0A0A1WA49_9SPHN</name>
<dbReference type="GO" id="GO:0003676">
    <property type="term" value="F:nucleic acid binding"/>
    <property type="evidence" value="ECO:0007669"/>
    <property type="project" value="InterPro"/>
</dbReference>
<evidence type="ECO:0000256" key="1">
    <source>
        <dbReference type="SAM" id="MobiDB-lite"/>
    </source>
</evidence>
<dbReference type="Proteomes" id="UP000032305">
    <property type="component" value="Unassembled WGS sequence"/>
</dbReference>
<accession>A0A0A1WA49</accession>
<dbReference type="InterPro" id="IPR047797">
    <property type="entry name" value="ISNCY_transpos"/>
</dbReference>
<dbReference type="SUPFAM" id="SSF53098">
    <property type="entry name" value="Ribonuclease H-like"/>
    <property type="match status" value="1"/>
</dbReference>
<gene>
    <name evidence="3" type="ORF">SP5_069_01100</name>
</gene>
<dbReference type="PANTHER" id="PTHR35004">
    <property type="entry name" value="TRANSPOSASE RV3428C-RELATED"/>
    <property type="match status" value="1"/>
</dbReference>
<dbReference type="PROSITE" id="PS50994">
    <property type="entry name" value="INTEGRASE"/>
    <property type="match status" value="1"/>
</dbReference>
<feature type="compositionally biased region" description="Basic residues" evidence="1">
    <location>
        <begin position="446"/>
        <end position="455"/>
    </location>
</feature>
<dbReference type="InterPro" id="IPR036397">
    <property type="entry name" value="RNaseH_sf"/>
</dbReference>
<dbReference type="Gene3D" id="3.30.420.10">
    <property type="entry name" value="Ribonuclease H-like superfamily/Ribonuclease H"/>
    <property type="match status" value="1"/>
</dbReference>
<dbReference type="RefSeq" id="WP_042489226.1">
    <property type="nucleotide sequence ID" value="NZ_BBPI01000069.1"/>
</dbReference>
<evidence type="ECO:0000313" key="3">
    <source>
        <dbReference type="EMBL" id="GAM01866.1"/>
    </source>
</evidence>
<dbReference type="eggNOG" id="COG2801">
    <property type="taxonomic scope" value="Bacteria"/>
</dbReference>
<dbReference type="InterPro" id="IPR001584">
    <property type="entry name" value="Integrase_cat-core"/>
</dbReference>
<dbReference type="EMBL" id="BBPI01000069">
    <property type="protein sequence ID" value="GAM01866.1"/>
    <property type="molecule type" value="Genomic_DNA"/>
</dbReference>
<dbReference type="Pfam" id="PF13565">
    <property type="entry name" value="HTH_32"/>
    <property type="match status" value="1"/>
</dbReference>
<reference evidence="3 4" key="1">
    <citation type="submission" date="2014-11" db="EMBL/GenBank/DDBJ databases">
        <title>Whole genome shotgun sequence of Sphingomonas parapaucimobilis NBRC 15100.</title>
        <authorList>
            <person name="Katano-Makiyama Y."/>
            <person name="Hosoyama A."/>
            <person name="Hashimoto M."/>
            <person name="Hosoyama Y."/>
            <person name="Noguchi M."/>
            <person name="Numata M."/>
            <person name="Tsuchikane K."/>
            <person name="Hirakata S."/>
            <person name="Uohara A."/>
            <person name="Shimodaira J."/>
            <person name="Ohji S."/>
            <person name="Ichikawa N."/>
            <person name="Kimura A."/>
            <person name="Yamazoe A."/>
            <person name="Fujita N."/>
        </authorList>
    </citation>
    <scope>NUCLEOTIDE SEQUENCE [LARGE SCALE GENOMIC DNA]</scope>
    <source>
        <strain evidence="3 4">NBRC 15100</strain>
    </source>
</reference>
<dbReference type="InterPro" id="IPR012337">
    <property type="entry name" value="RNaseH-like_sf"/>
</dbReference>
<dbReference type="NCBIfam" id="NF033594">
    <property type="entry name" value="transpos_ISNCY_2"/>
    <property type="match status" value="1"/>
</dbReference>
<evidence type="ECO:0000259" key="2">
    <source>
        <dbReference type="PROSITE" id="PS50994"/>
    </source>
</evidence>
<feature type="region of interest" description="Disordered" evidence="1">
    <location>
        <begin position="406"/>
        <end position="476"/>
    </location>
</feature>
<keyword evidence="4" id="KW-1185">Reference proteome</keyword>
<evidence type="ECO:0000313" key="4">
    <source>
        <dbReference type="Proteomes" id="UP000032305"/>
    </source>
</evidence>
<proteinExistence type="predicted"/>
<dbReference type="AlphaFoldDB" id="A0A0A1WA49"/>
<comment type="caution">
    <text evidence="3">The sequence shown here is derived from an EMBL/GenBank/DDBJ whole genome shotgun (WGS) entry which is preliminary data.</text>
</comment>
<dbReference type="GO" id="GO:0015074">
    <property type="term" value="P:DNA integration"/>
    <property type="evidence" value="ECO:0007669"/>
    <property type="project" value="InterPro"/>
</dbReference>